<organism evidence="1 2">
    <name type="scientific">Coemansia aciculifera</name>
    <dbReference type="NCBI Taxonomy" id="417176"/>
    <lineage>
        <taxon>Eukaryota</taxon>
        <taxon>Fungi</taxon>
        <taxon>Fungi incertae sedis</taxon>
        <taxon>Zoopagomycota</taxon>
        <taxon>Kickxellomycotina</taxon>
        <taxon>Kickxellomycetes</taxon>
        <taxon>Kickxellales</taxon>
        <taxon>Kickxellaceae</taxon>
        <taxon>Coemansia</taxon>
    </lineage>
</organism>
<gene>
    <name evidence="1" type="primary">lag1_2</name>
    <name evidence="1" type="ORF">IWW38_004804</name>
</gene>
<keyword evidence="1" id="KW-0808">Transferase</keyword>
<evidence type="ECO:0000313" key="2">
    <source>
        <dbReference type="Proteomes" id="UP001139981"/>
    </source>
</evidence>
<accession>A0ACC1LWX4</accession>
<evidence type="ECO:0000313" key="1">
    <source>
        <dbReference type="EMBL" id="KAJ2889285.1"/>
    </source>
</evidence>
<reference evidence="1" key="1">
    <citation type="submission" date="2022-07" db="EMBL/GenBank/DDBJ databases">
        <title>Phylogenomic reconstructions and comparative analyses of Kickxellomycotina fungi.</title>
        <authorList>
            <person name="Reynolds N.K."/>
            <person name="Stajich J.E."/>
            <person name="Barry K."/>
            <person name="Grigoriev I.V."/>
            <person name="Crous P."/>
            <person name="Smith M.E."/>
        </authorList>
    </citation>
    <scope>NUCLEOTIDE SEQUENCE</scope>
    <source>
        <strain evidence="1">CBS 190363</strain>
    </source>
</reference>
<keyword evidence="2" id="KW-1185">Reference proteome</keyword>
<protein>
    <submittedName>
        <fullName evidence="1">Sphingosine N-acyltransferase lag1</fullName>
        <ecNumber evidence="1">2.3.1.24</ecNumber>
    </submittedName>
</protein>
<comment type="caution">
    <text evidence="1">The sequence shown here is derived from an EMBL/GenBank/DDBJ whole genome shotgun (WGS) entry which is preliminary data.</text>
</comment>
<sequence length="212" mass="24459">MPYGLKWFYLVQTAFWLSNVYTIHIEERRKDHTEMLAHHVVTITLVVSSYAMHFTRFGHVFMLVMDFPDIFLSAAKMCRYLGYEVLPNVLFGIFSVSWVVTKHWLCLKMMVSIWTQGTKLVPLDKRYPVYPNSFASNTIVGCLWLVLCVLQLILIYWFYLILKVLQKVLIKGEDADDNRSDDEEEDESESTVVEDGGTDSGVDTSSSLNCSM</sequence>
<name>A0ACC1LWX4_9FUNG</name>
<dbReference type="Proteomes" id="UP001139981">
    <property type="component" value="Unassembled WGS sequence"/>
</dbReference>
<keyword evidence="1" id="KW-0012">Acyltransferase</keyword>
<dbReference type="EMBL" id="JANBVB010001917">
    <property type="protein sequence ID" value="KAJ2889285.1"/>
    <property type="molecule type" value="Genomic_DNA"/>
</dbReference>
<dbReference type="EC" id="2.3.1.24" evidence="1"/>
<proteinExistence type="predicted"/>